<dbReference type="RefSeq" id="WP_055244816.1">
    <property type="nucleotide sequence ID" value="NZ_CZBE01000008.1"/>
</dbReference>
<dbReference type="Gene3D" id="3.50.50.60">
    <property type="entry name" value="FAD/NAD(P)-binding domain"/>
    <property type="match status" value="2"/>
</dbReference>
<organism evidence="5 7">
    <name type="scientific">Anaerotruncus colihominis</name>
    <dbReference type="NCBI Taxonomy" id="169435"/>
    <lineage>
        <taxon>Bacteria</taxon>
        <taxon>Bacillati</taxon>
        <taxon>Bacillota</taxon>
        <taxon>Clostridia</taxon>
        <taxon>Eubacteriales</taxon>
        <taxon>Oscillospiraceae</taxon>
        <taxon>Anaerotruncus</taxon>
    </lineage>
</organism>
<evidence type="ECO:0000256" key="1">
    <source>
        <dbReference type="ARBA" id="ARBA00001974"/>
    </source>
</evidence>
<proteinExistence type="predicted"/>
<evidence type="ECO:0000313" key="7">
    <source>
        <dbReference type="Proteomes" id="UP000095765"/>
    </source>
</evidence>
<comment type="cofactor">
    <cofactor evidence="1">
        <name>FAD</name>
        <dbReference type="ChEBI" id="CHEBI:57692"/>
    </cofactor>
</comment>
<dbReference type="InterPro" id="IPR036188">
    <property type="entry name" value="FAD/NAD-bd_sf"/>
</dbReference>
<dbReference type="PRINTS" id="PR00411">
    <property type="entry name" value="PNDRDTASEI"/>
</dbReference>
<sequence>MKTIAILGFGCAGYHCAKTLRELGYEGAIHVFSDTDLPPYNPMLTTYYAGHRLPWKGLFPFGSLSDIARSLRLTVHTGAAAIHLDTPGKTLYLADGSVHTFDALLISTGARVFLPPLPALPEKNVYVMRTPADAEALRRRLDQGNVKQAVVVGASMVGIKVAELFQRAGARCILADMAPSLFPLAAVPEVGAELGQRVMEKGVQLKFGVGLTAIDEVPDGLKVSFGTETLDADVVVLAIGTRANLDFLDGSEPQVNRGILVNEKMETSAPGIYAAGDCASGRNIQTGQNQIIGLWANAGYQGRTAAGAMLGKPVDYPGNMPHNITHFMDMDFIGFGNVRAKGEIIRCRRDGFFLYAIRQEGTLALVNIVDNHIISGVIKNYMTRKFLGSSEPISSMQKVILLRSGLDEAIIELLERSPLNEGVTYE</sequence>
<dbReference type="PANTHER" id="PTHR43429">
    <property type="entry name" value="PYRIDINE NUCLEOTIDE-DISULFIDE OXIDOREDUCTASE DOMAIN-CONTAINING"/>
    <property type="match status" value="1"/>
</dbReference>
<evidence type="ECO:0000256" key="3">
    <source>
        <dbReference type="ARBA" id="ARBA00022827"/>
    </source>
</evidence>
<dbReference type="AlphaFoldDB" id="A0A174PUK5"/>
<dbReference type="EMBL" id="QVME01000001">
    <property type="protein sequence ID" value="RGE69750.1"/>
    <property type="molecule type" value="Genomic_DNA"/>
</dbReference>
<evidence type="ECO:0000313" key="5">
    <source>
        <dbReference type="EMBL" id="CUP64672.1"/>
    </source>
</evidence>
<dbReference type="PRINTS" id="PR00368">
    <property type="entry name" value="FADPNR"/>
</dbReference>
<dbReference type="SUPFAM" id="SSF51905">
    <property type="entry name" value="FAD/NAD(P)-binding domain"/>
    <property type="match status" value="1"/>
</dbReference>
<dbReference type="OrthoDB" id="9807946at2"/>
<dbReference type="Proteomes" id="UP000260828">
    <property type="component" value="Unassembled WGS sequence"/>
</dbReference>
<keyword evidence="2" id="KW-0285">Flavoprotein</keyword>
<dbReference type="InterPro" id="IPR050260">
    <property type="entry name" value="FAD-bd_OxRdtase"/>
</dbReference>
<evidence type="ECO:0000259" key="4">
    <source>
        <dbReference type="Pfam" id="PF07992"/>
    </source>
</evidence>
<dbReference type="GO" id="GO:0016491">
    <property type="term" value="F:oxidoreductase activity"/>
    <property type="evidence" value="ECO:0007669"/>
    <property type="project" value="UniProtKB-KW"/>
</dbReference>
<evidence type="ECO:0000313" key="6">
    <source>
        <dbReference type="EMBL" id="RGE69750.1"/>
    </source>
</evidence>
<dbReference type="PANTHER" id="PTHR43429:SF3">
    <property type="entry name" value="NITRITE REDUCTASE [NAD(P)H]"/>
    <property type="match status" value="1"/>
</dbReference>
<dbReference type="InterPro" id="IPR023753">
    <property type="entry name" value="FAD/NAD-binding_dom"/>
</dbReference>
<dbReference type="Pfam" id="PF07992">
    <property type="entry name" value="Pyr_redox_2"/>
    <property type="match status" value="1"/>
</dbReference>
<accession>A0A174PUK5</accession>
<keyword evidence="5" id="KW-0560">Oxidoreductase</keyword>
<dbReference type="EC" id="1.18.1.-" evidence="5"/>
<reference evidence="5 7" key="1">
    <citation type="submission" date="2015-09" db="EMBL/GenBank/DDBJ databases">
        <authorList>
            <consortium name="Pathogen Informatics"/>
        </authorList>
    </citation>
    <scope>NUCLEOTIDE SEQUENCE [LARGE SCALE GENOMIC DNA]</scope>
    <source>
        <strain evidence="5 7">2789STDY5834939</strain>
    </source>
</reference>
<keyword evidence="3" id="KW-0274">FAD</keyword>
<name>A0A174PUK5_9FIRM</name>
<gene>
    <name evidence="5" type="primary">camA</name>
    <name evidence="6" type="ORF">DXC40_01400</name>
    <name evidence="5" type="ORF">ERS852551_01470</name>
</gene>
<protein>
    <submittedName>
        <fullName evidence="6">FAD-dependent oxidoreductase</fullName>
    </submittedName>
    <submittedName>
        <fullName evidence="5">Putidaredoxin reductase</fullName>
        <ecNumber evidence="5">1.18.1.-</ecNumber>
    </submittedName>
</protein>
<dbReference type="Proteomes" id="UP000095765">
    <property type="component" value="Unassembled WGS sequence"/>
</dbReference>
<evidence type="ECO:0000256" key="2">
    <source>
        <dbReference type="ARBA" id="ARBA00022630"/>
    </source>
</evidence>
<feature type="domain" description="FAD/NAD(P)-binding" evidence="4">
    <location>
        <begin position="3"/>
        <end position="302"/>
    </location>
</feature>
<dbReference type="EMBL" id="CZBE01000008">
    <property type="protein sequence ID" value="CUP64672.1"/>
    <property type="molecule type" value="Genomic_DNA"/>
</dbReference>
<evidence type="ECO:0000313" key="8">
    <source>
        <dbReference type="Proteomes" id="UP000260828"/>
    </source>
</evidence>
<reference evidence="6 8" key="2">
    <citation type="submission" date="2018-08" db="EMBL/GenBank/DDBJ databases">
        <title>A genome reference for cultivated species of the human gut microbiota.</title>
        <authorList>
            <person name="Zou Y."/>
            <person name="Xue W."/>
            <person name="Luo G."/>
        </authorList>
    </citation>
    <scope>NUCLEOTIDE SEQUENCE [LARGE SCALE GENOMIC DNA]</scope>
    <source>
        <strain evidence="6 8">TF05-12AC</strain>
    </source>
</reference>